<dbReference type="Proteomes" id="UP000250043">
    <property type="component" value="Unassembled WGS sequence"/>
</dbReference>
<evidence type="ECO:0000256" key="1">
    <source>
        <dbReference type="ARBA" id="ARBA00006865"/>
    </source>
</evidence>
<dbReference type="Gene3D" id="2.60.120.200">
    <property type="match status" value="1"/>
</dbReference>
<sequence length="449" mass="46497">MYLHIPLLVFLLANIAPSDASLFARSSESVIRAATRARHNAIKRSTGLVRDLRLAYTGLLVQQPGGNTRCVSTNNGTSLTGGSGEGALGGNVSSLNGSTSAVTVTSPTQTGTIAQHASTTAGTQSTPSGSAQPSGGGSTSPWNLTQTYQGESFFNGWVFQTGPDSSTGGVVNYIDLPTSEAANITQINSAGNVVMRVETTPQVSTSRQSIRITTSYTYTGGLVIMDSVHMPTGCGTWPAFWSNGPNWPAGGEIDIIEGVHTYTNNQMTLHTNPGCNLPSADSAALGITGTVLDGTDCSVADTGNAGCGVRATSSNTYGPGFNSNGGGVYAMQWDSNGISVFFFPRGSIPSDITANAPQPSTWGQPMANFPASSCNPFEFFNSHSAIFDTTLCGGWAGSVWGDSGAPGQEQSCAQMTGAATCEDYVLNNGAAFSEAYWEVSSVKIYQPIS</sequence>
<dbReference type="FunFam" id="2.60.120.200:FF:000114">
    <property type="entry name" value="Probable endo-1,3(4)-beta-glucanase NFIA_089530"/>
    <property type="match status" value="1"/>
</dbReference>
<evidence type="ECO:0000313" key="8">
    <source>
        <dbReference type="Proteomes" id="UP000250043"/>
    </source>
</evidence>
<keyword evidence="8" id="KW-1185">Reference proteome</keyword>
<protein>
    <submittedName>
        <fullName evidence="7">Glycoside hydrolase family 16 protein</fullName>
    </submittedName>
</protein>
<evidence type="ECO:0000313" key="7">
    <source>
        <dbReference type="EMBL" id="OCH92689.1"/>
    </source>
</evidence>
<feature type="compositionally biased region" description="Polar residues" evidence="4">
    <location>
        <begin position="112"/>
        <end position="122"/>
    </location>
</feature>
<dbReference type="AlphaFoldDB" id="A0A8E2B0W6"/>
<gene>
    <name evidence="7" type="ORF">OBBRIDRAFT_790990</name>
</gene>
<reference evidence="7 8" key="1">
    <citation type="submission" date="2016-07" db="EMBL/GenBank/DDBJ databases">
        <title>Draft genome of the white-rot fungus Obba rivulosa 3A-2.</title>
        <authorList>
            <consortium name="DOE Joint Genome Institute"/>
            <person name="Miettinen O."/>
            <person name="Riley R."/>
            <person name="Acob R."/>
            <person name="Barry K."/>
            <person name="Cullen D."/>
            <person name="De Vries R."/>
            <person name="Hainaut M."/>
            <person name="Hatakka A."/>
            <person name="Henrissat B."/>
            <person name="Hilden K."/>
            <person name="Kuo R."/>
            <person name="Labutti K."/>
            <person name="Lipzen A."/>
            <person name="Makela M.R."/>
            <person name="Sandor L."/>
            <person name="Spatafora J.W."/>
            <person name="Grigoriev I.V."/>
            <person name="Hibbett D.S."/>
        </authorList>
    </citation>
    <scope>NUCLEOTIDE SEQUENCE [LARGE SCALE GENOMIC DNA]</scope>
    <source>
        <strain evidence="7 8">3A-2</strain>
    </source>
</reference>
<evidence type="ECO:0000256" key="5">
    <source>
        <dbReference type="SAM" id="SignalP"/>
    </source>
</evidence>
<keyword evidence="3" id="KW-0326">Glycosidase</keyword>
<dbReference type="InterPro" id="IPR000757">
    <property type="entry name" value="Beta-glucanase-like"/>
</dbReference>
<dbReference type="Pfam" id="PF26113">
    <property type="entry name" value="GH16_XgeA"/>
    <property type="match status" value="1"/>
</dbReference>
<dbReference type="InterPro" id="IPR013320">
    <property type="entry name" value="ConA-like_dom_sf"/>
</dbReference>
<comment type="similarity">
    <text evidence="1">Belongs to the glycosyl hydrolase 16 family.</text>
</comment>
<evidence type="ECO:0000256" key="3">
    <source>
        <dbReference type="ARBA" id="ARBA00023295"/>
    </source>
</evidence>
<dbReference type="SUPFAM" id="SSF49899">
    <property type="entry name" value="Concanavalin A-like lectins/glucanases"/>
    <property type="match status" value="1"/>
</dbReference>
<dbReference type="PANTHER" id="PTHR10963">
    <property type="entry name" value="GLYCOSYL HYDROLASE-RELATED"/>
    <property type="match status" value="1"/>
</dbReference>
<dbReference type="OrthoDB" id="192832at2759"/>
<evidence type="ECO:0000256" key="2">
    <source>
        <dbReference type="ARBA" id="ARBA00022801"/>
    </source>
</evidence>
<feature type="region of interest" description="Disordered" evidence="4">
    <location>
        <begin position="112"/>
        <end position="145"/>
    </location>
</feature>
<dbReference type="PANTHER" id="PTHR10963:SF24">
    <property type="entry name" value="GLYCOSIDASE C21B10.07-RELATED"/>
    <property type="match status" value="1"/>
</dbReference>
<dbReference type="GO" id="GO:0004553">
    <property type="term" value="F:hydrolase activity, hydrolyzing O-glycosyl compounds"/>
    <property type="evidence" value="ECO:0007669"/>
    <property type="project" value="InterPro"/>
</dbReference>
<dbReference type="CDD" id="cd02181">
    <property type="entry name" value="GH16_fungal_Lam16A_glucanase"/>
    <property type="match status" value="1"/>
</dbReference>
<evidence type="ECO:0000259" key="6">
    <source>
        <dbReference type="PROSITE" id="PS51762"/>
    </source>
</evidence>
<feature type="domain" description="GH16" evidence="6">
    <location>
        <begin position="119"/>
        <end position="404"/>
    </location>
</feature>
<keyword evidence="2 7" id="KW-0378">Hydrolase</keyword>
<keyword evidence="5" id="KW-0732">Signal</keyword>
<feature type="compositionally biased region" description="Low complexity" evidence="4">
    <location>
        <begin position="123"/>
        <end position="133"/>
    </location>
</feature>
<dbReference type="GO" id="GO:0009251">
    <property type="term" value="P:glucan catabolic process"/>
    <property type="evidence" value="ECO:0007669"/>
    <property type="project" value="TreeGrafter"/>
</dbReference>
<dbReference type="PROSITE" id="PS51762">
    <property type="entry name" value="GH16_2"/>
    <property type="match status" value="1"/>
</dbReference>
<evidence type="ECO:0000256" key="4">
    <source>
        <dbReference type="SAM" id="MobiDB-lite"/>
    </source>
</evidence>
<organism evidence="7 8">
    <name type="scientific">Obba rivulosa</name>
    <dbReference type="NCBI Taxonomy" id="1052685"/>
    <lineage>
        <taxon>Eukaryota</taxon>
        <taxon>Fungi</taxon>
        <taxon>Dikarya</taxon>
        <taxon>Basidiomycota</taxon>
        <taxon>Agaricomycotina</taxon>
        <taxon>Agaricomycetes</taxon>
        <taxon>Polyporales</taxon>
        <taxon>Gelatoporiaceae</taxon>
        <taxon>Obba</taxon>
    </lineage>
</organism>
<proteinExistence type="inferred from homology"/>
<name>A0A8E2B0W6_9APHY</name>
<feature type="chain" id="PRO_5034486662" evidence="5">
    <location>
        <begin position="21"/>
        <end position="449"/>
    </location>
</feature>
<dbReference type="EMBL" id="KV722365">
    <property type="protein sequence ID" value="OCH92689.1"/>
    <property type="molecule type" value="Genomic_DNA"/>
</dbReference>
<feature type="signal peptide" evidence="5">
    <location>
        <begin position="1"/>
        <end position="20"/>
    </location>
</feature>
<accession>A0A8E2B0W6</accession>
<dbReference type="InterPro" id="IPR050546">
    <property type="entry name" value="Glycosyl_Hydrlase_16"/>
</dbReference>